<proteinExistence type="predicted"/>
<gene>
    <name evidence="2" type="ORF">QLQ12_35965</name>
</gene>
<accession>A0ABT6WWK8</accession>
<keyword evidence="3" id="KW-1185">Reference proteome</keyword>
<protein>
    <recommendedName>
        <fullName evidence="1">Phosphotyrosine protein phosphatase I domain-containing protein</fullName>
    </recommendedName>
</protein>
<evidence type="ECO:0000259" key="1">
    <source>
        <dbReference type="SMART" id="SM00226"/>
    </source>
</evidence>
<dbReference type="Proteomes" id="UP001241758">
    <property type="component" value="Unassembled WGS sequence"/>
</dbReference>
<dbReference type="Gene3D" id="3.40.50.2300">
    <property type="match status" value="1"/>
</dbReference>
<reference evidence="2 3" key="1">
    <citation type="submission" date="2023-05" db="EMBL/GenBank/DDBJ databases">
        <title>Actinoplanes sp. NEAU-A12 genome sequencing.</title>
        <authorList>
            <person name="Wang Z.-S."/>
        </authorList>
    </citation>
    <scope>NUCLEOTIDE SEQUENCE [LARGE SCALE GENOMIC DNA]</scope>
    <source>
        <strain evidence="2 3">NEAU-A12</strain>
    </source>
</reference>
<dbReference type="EMBL" id="JASCTH010000029">
    <property type="protein sequence ID" value="MDI6104001.1"/>
    <property type="molecule type" value="Genomic_DNA"/>
</dbReference>
<evidence type="ECO:0000313" key="2">
    <source>
        <dbReference type="EMBL" id="MDI6104001.1"/>
    </source>
</evidence>
<dbReference type="SUPFAM" id="SSF52788">
    <property type="entry name" value="Phosphotyrosine protein phosphatases I"/>
    <property type="match status" value="1"/>
</dbReference>
<dbReference type="SMART" id="SM00226">
    <property type="entry name" value="LMWPc"/>
    <property type="match status" value="1"/>
</dbReference>
<dbReference type="InterPro" id="IPR036196">
    <property type="entry name" value="Ptyr_pPase_sf"/>
</dbReference>
<feature type="domain" description="Phosphotyrosine protein phosphatase I" evidence="1">
    <location>
        <begin position="5"/>
        <end position="120"/>
    </location>
</feature>
<evidence type="ECO:0000313" key="3">
    <source>
        <dbReference type="Proteomes" id="UP001241758"/>
    </source>
</evidence>
<dbReference type="RefSeq" id="WP_282765256.1">
    <property type="nucleotide sequence ID" value="NZ_JASCTH010000029.1"/>
</dbReference>
<name>A0ABT6WWK8_9ACTN</name>
<sequence>MAQQRTVLFVCPHGAGKSRMAAAWFNGLDLPGWTALSAGVEPQTEVSLHAARLLDGTPVRTLLDAAAPRPVSAVPDVEVLVAIDCADGFTTDVRWALEQQSFDEQMCAEIRGRVNALAATLSARQQS</sequence>
<comment type="caution">
    <text evidence="2">The sequence shown here is derived from an EMBL/GenBank/DDBJ whole genome shotgun (WGS) entry which is preliminary data.</text>
</comment>
<dbReference type="InterPro" id="IPR023485">
    <property type="entry name" value="Ptyr_pPase"/>
</dbReference>
<organism evidence="2 3">
    <name type="scientific">Actinoplanes sandaracinus</name>
    <dbReference type="NCBI Taxonomy" id="3045177"/>
    <lineage>
        <taxon>Bacteria</taxon>
        <taxon>Bacillati</taxon>
        <taxon>Actinomycetota</taxon>
        <taxon>Actinomycetes</taxon>
        <taxon>Micromonosporales</taxon>
        <taxon>Micromonosporaceae</taxon>
        <taxon>Actinoplanes</taxon>
    </lineage>
</organism>